<dbReference type="STRING" id="419005.HMPREF1860_00578"/>
<organism evidence="1">
    <name type="scientific">Prevotella amnii</name>
    <dbReference type="NCBI Taxonomy" id="419005"/>
    <lineage>
        <taxon>Bacteria</taxon>
        <taxon>Pseudomonadati</taxon>
        <taxon>Bacteroidota</taxon>
        <taxon>Bacteroidia</taxon>
        <taxon>Bacteroidales</taxon>
        <taxon>Prevotellaceae</taxon>
        <taxon>Prevotella</taxon>
    </lineage>
</organism>
<name>A0A134BI26_9BACT</name>
<evidence type="ECO:0000313" key="1">
    <source>
        <dbReference type="EMBL" id="KXB79581.1"/>
    </source>
</evidence>
<dbReference type="Proteomes" id="UP000070531">
    <property type="component" value="Unassembled WGS sequence"/>
</dbReference>
<dbReference type="PATRIC" id="fig|419005.5.peg.580"/>
<dbReference type="AlphaFoldDB" id="A0A134BI26"/>
<protein>
    <submittedName>
        <fullName evidence="1">Uncharacterized protein</fullName>
    </submittedName>
</protein>
<dbReference type="EMBL" id="LSDL01000025">
    <property type="protein sequence ID" value="KXB79581.1"/>
    <property type="molecule type" value="Genomic_DNA"/>
</dbReference>
<sequence>MIVTPDQRAIFTRVEKSTNMQLMQKLPFGNQSNYLAKMVRKLLLP</sequence>
<comment type="caution">
    <text evidence="1">The sequence shown here is derived from an EMBL/GenBank/DDBJ whole genome shotgun (WGS) entry which is preliminary data.</text>
</comment>
<reference evidence="1 2" key="1">
    <citation type="submission" date="2016-01" db="EMBL/GenBank/DDBJ databases">
        <authorList>
            <person name="Oliw E.H."/>
        </authorList>
    </citation>
    <scope>NUCLEOTIDE SEQUENCE [LARGE SCALE GENOMIC DNA]</scope>
    <source>
        <strain evidence="1 2">DNF00307</strain>
    </source>
</reference>
<accession>A0A134BI26</accession>
<gene>
    <name evidence="1" type="ORF">HMPREF1860_00578</name>
</gene>
<evidence type="ECO:0000313" key="2">
    <source>
        <dbReference type="Proteomes" id="UP000070531"/>
    </source>
</evidence>
<proteinExistence type="predicted"/>